<organism evidence="1 2">
    <name type="scientific">Mucilaginibacter mallensis</name>
    <dbReference type="NCBI Taxonomy" id="652787"/>
    <lineage>
        <taxon>Bacteria</taxon>
        <taxon>Pseudomonadati</taxon>
        <taxon>Bacteroidota</taxon>
        <taxon>Sphingobacteriia</taxon>
        <taxon>Sphingobacteriales</taxon>
        <taxon>Sphingobacteriaceae</taxon>
        <taxon>Mucilaginibacter</taxon>
    </lineage>
</organism>
<dbReference type="EMBL" id="LT629740">
    <property type="protein sequence ID" value="SDT27994.1"/>
    <property type="molecule type" value="Genomic_DNA"/>
</dbReference>
<evidence type="ECO:0000313" key="1">
    <source>
        <dbReference type="EMBL" id="SDT27994.1"/>
    </source>
</evidence>
<dbReference type="Proteomes" id="UP000199679">
    <property type="component" value="Chromosome I"/>
</dbReference>
<dbReference type="AlphaFoldDB" id="A0A1H1Z2M7"/>
<name>A0A1H1Z2M7_MUCMA</name>
<keyword evidence="2" id="KW-1185">Reference proteome</keyword>
<dbReference type="Gene3D" id="2.60.40.1120">
    <property type="entry name" value="Carboxypeptidase-like, regulatory domain"/>
    <property type="match status" value="1"/>
</dbReference>
<sequence length="245" mass="27704">MSQLNKINIPKPCHQSWQQMTPVNDGRHCQQCCKTVTDFTTMTNDEIINYLTVNNNVCGRFGEQQLNNINYQILPENLPVSKRYKIWAMAIGLAGSIPFYKADAQTKPVTVQIAVQPQNVCENRVIGKVLSPNLLNTKEIKGCVTDDQNIVIQGALIRIKGSNLGAITNIHGDFNLRVPISATQFIVSNIGYSAQIININADANYTVKLHEAVLLGDIVVIKQKQPFFKRIYYRYIRRPIRKIFN</sequence>
<dbReference type="RefSeq" id="WP_091374240.1">
    <property type="nucleotide sequence ID" value="NZ_LT629740.1"/>
</dbReference>
<reference evidence="1 2" key="1">
    <citation type="submission" date="2016-10" db="EMBL/GenBank/DDBJ databases">
        <authorList>
            <person name="de Groot N.N."/>
        </authorList>
    </citation>
    <scope>NUCLEOTIDE SEQUENCE [LARGE SCALE GENOMIC DNA]</scope>
    <source>
        <strain evidence="1 2">MP1X4</strain>
    </source>
</reference>
<gene>
    <name evidence="1" type="ORF">SAMN05216490_2942</name>
</gene>
<protein>
    <submittedName>
        <fullName evidence="1">CarboxypepD_reg-like domain-containing protein</fullName>
    </submittedName>
</protein>
<dbReference type="InterPro" id="IPR008969">
    <property type="entry name" value="CarboxyPept-like_regulatory"/>
</dbReference>
<dbReference type="STRING" id="652787.SAMN05216490_2942"/>
<accession>A0A1H1Z2M7</accession>
<dbReference type="Pfam" id="PF13715">
    <property type="entry name" value="CarbopepD_reg_2"/>
    <property type="match status" value="1"/>
</dbReference>
<dbReference type="SUPFAM" id="SSF49464">
    <property type="entry name" value="Carboxypeptidase regulatory domain-like"/>
    <property type="match status" value="1"/>
</dbReference>
<proteinExistence type="predicted"/>
<evidence type="ECO:0000313" key="2">
    <source>
        <dbReference type="Proteomes" id="UP000199679"/>
    </source>
</evidence>
<dbReference type="OrthoDB" id="7432683at2"/>